<accession>A0ABT6FZI1</accession>
<dbReference type="Gene3D" id="3.90.550.10">
    <property type="entry name" value="Spore Coat Polysaccharide Biosynthesis Protein SpsA, Chain A"/>
    <property type="match status" value="1"/>
</dbReference>
<dbReference type="EC" id="2.4.-.-" evidence="2"/>
<name>A0ABT6FZI1_9FLAO</name>
<dbReference type="InterPro" id="IPR001173">
    <property type="entry name" value="Glyco_trans_2-like"/>
</dbReference>
<organism evidence="2 3">
    <name type="scientific">Winogradskyella marincola</name>
    <dbReference type="NCBI Taxonomy" id="3037795"/>
    <lineage>
        <taxon>Bacteria</taxon>
        <taxon>Pseudomonadati</taxon>
        <taxon>Bacteroidota</taxon>
        <taxon>Flavobacteriia</taxon>
        <taxon>Flavobacteriales</taxon>
        <taxon>Flavobacteriaceae</taxon>
        <taxon>Winogradskyella</taxon>
    </lineage>
</organism>
<dbReference type="PANTHER" id="PTHR43179">
    <property type="entry name" value="RHAMNOSYLTRANSFERASE WBBL"/>
    <property type="match status" value="1"/>
</dbReference>
<feature type="domain" description="Glycosyltransferase 2-like" evidence="1">
    <location>
        <begin position="4"/>
        <end position="154"/>
    </location>
</feature>
<keyword evidence="2" id="KW-0328">Glycosyltransferase</keyword>
<keyword evidence="3" id="KW-1185">Reference proteome</keyword>
<dbReference type="Proteomes" id="UP001529085">
    <property type="component" value="Unassembled WGS sequence"/>
</dbReference>
<protein>
    <submittedName>
        <fullName evidence="2">Glycosyltransferase family 2 protein</fullName>
        <ecNumber evidence="2">2.4.-.-</ecNumber>
    </submittedName>
</protein>
<dbReference type="Pfam" id="PF00535">
    <property type="entry name" value="Glycos_transf_2"/>
    <property type="match status" value="1"/>
</dbReference>
<reference evidence="2 3" key="1">
    <citation type="submission" date="2023-03" db="EMBL/GenBank/DDBJ databases">
        <title>Strain YYF002 represents a novel species in the genus Winogradskyella isolated from seawater.</title>
        <authorList>
            <person name="Fu Z.-Y."/>
        </authorList>
    </citation>
    <scope>NUCLEOTIDE SEQUENCE [LARGE SCALE GENOMIC DNA]</scope>
    <source>
        <strain evidence="2 3">YYF002</strain>
    </source>
</reference>
<dbReference type="RefSeq" id="WP_278004653.1">
    <property type="nucleotide sequence ID" value="NZ_JARSBN010000002.1"/>
</dbReference>
<dbReference type="SUPFAM" id="SSF53448">
    <property type="entry name" value="Nucleotide-diphospho-sugar transferases"/>
    <property type="match status" value="1"/>
</dbReference>
<keyword evidence="2" id="KW-0808">Transferase</keyword>
<sequence length="267" mass="30205">MKLSIIIVNYNGEKYLADCLDSIEKQCCDFLYEIIIWDNASKDNSIEFLQKNYSDKIKLFASDDNLGFAGGNNAAAKHAKGDYLLLLNNDTILLNPLKSIIGLMDRDSKIGVLGIKMLNGNKDYTISTGLLPKPYHLLYFKWFSIINKVFASGNFLSNHPIEVGWLSGSFLVTPKKLWDDIGGLDESFFMYVEDVDYNKEAAKRGYKRMFVPSVEYIHFVGFNGAKNNLLVKGYRIYIAKHFKGISKVIASLCLSTNELVKKIKGNY</sequence>
<comment type="caution">
    <text evidence="2">The sequence shown here is derived from an EMBL/GenBank/DDBJ whole genome shotgun (WGS) entry which is preliminary data.</text>
</comment>
<evidence type="ECO:0000313" key="2">
    <source>
        <dbReference type="EMBL" id="MDG4715190.1"/>
    </source>
</evidence>
<gene>
    <name evidence="2" type="ORF">P7122_04855</name>
</gene>
<dbReference type="CDD" id="cd04186">
    <property type="entry name" value="GT_2_like_c"/>
    <property type="match status" value="1"/>
</dbReference>
<dbReference type="GO" id="GO:0016757">
    <property type="term" value="F:glycosyltransferase activity"/>
    <property type="evidence" value="ECO:0007669"/>
    <property type="project" value="UniProtKB-KW"/>
</dbReference>
<dbReference type="EMBL" id="JARSBN010000002">
    <property type="protein sequence ID" value="MDG4715190.1"/>
    <property type="molecule type" value="Genomic_DNA"/>
</dbReference>
<proteinExistence type="predicted"/>
<evidence type="ECO:0000259" key="1">
    <source>
        <dbReference type="Pfam" id="PF00535"/>
    </source>
</evidence>
<evidence type="ECO:0000313" key="3">
    <source>
        <dbReference type="Proteomes" id="UP001529085"/>
    </source>
</evidence>
<dbReference type="PANTHER" id="PTHR43179:SF7">
    <property type="entry name" value="RHAMNOSYLTRANSFERASE WBBL"/>
    <property type="match status" value="1"/>
</dbReference>
<dbReference type="InterPro" id="IPR029044">
    <property type="entry name" value="Nucleotide-diphossugar_trans"/>
</dbReference>